<keyword evidence="2" id="KW-0812">Transmembrane</keyword>
<evidence type="ECO:0000313" key="4">
    <source>
        <dbReference type="Proteomes" id="UP000683507"/>
    </source>
</evidence>
<gene>
    <name evidence="3" type="ORF">CRYO30217_03280</name>
</gene>
<dbReference type="EMBL" id="OU015584">
    <property type="protein sequence ID" value="CAG5086790.1"/>
    <property type="molecule type" value="Genomic_DNA"/>
</dbReference>
<proteinExistence type="predicted"/>
<feature type="region of interest" description="Disordered" evidence="1">
    <location>
        <begin position="36"/>
        <end position="71"/>
    </location>
</feature>
<reference evidence="3" key="1">
    <citation type="submission" date="2021-04" db="EMBL/GenBank/DDBJ databases">
        <authorList>
            <person name="Rodrigo-Torres L."/>
            <person name="Arahal R. D."/>
            <person name="Lucena T."/>
        </authorList>
    </citation>
    <scope>NUCLEOTIDE SEQUENCE</scope>
    <source>
        <strain evidence="3">AS29M-1</strain>
    </source>
</reference>
<feature type="compositionally biased region" description="Polar residues" evidence="1">
    <location>
        <begin position="52"/>
        <end position="71"/>
    </location>
</feature>
<dbReference type="AlphaFoldDB" id="A0A916NK12"/>
<protein>
    <submittedName>
        <fullName evidence="3">Uncharacterized protein</fullName>
    </submittedName>
</protein>
<keyword evidence="4" id="KW-1185">Reference proteome</keyword>
<evidence type="ECO:0000313" key="3">
    <source>
        <dbReference type="EMBL" id="CAG5086790.1"/>
    </source>
</evidence>
<accession>A0A916NK12</accession>
<evidence type="ECO:0000256" key="2">
    <source>
        <dbReference type="SAM" id="Phobius"/>
    </source>
</evidence>
<organism evidence="3 4">
    <name type="scientific">Parvicella tangerina</name>
    <dbReference type="NCBI Taxonomy" id="2829795"/>
    <lineage>
        <taxon>Bacteria</taxon>
        <taxon>Pseudomonadati</taxon>
        <taxon>Bacteroidota</taxon>
        <taxon>Flavobacteriia</taxon>
        <taxon>Flavobacteriales</taxon>
        <taxon>Parvicellaceae</taxon>
        <taxon>Parvicella</taxon>
    </lineage>
</organism>
<dbReference type="RefSeq" id="WP_258543466.1">
    <property type="nucleotide sequence ID" value="NZ_OU015584.1"/>
</dbReference>
<dbReference type="KEGG" id="ptan:CRYO30217_03280"/>
<feature type="transmembrane region" description="Helical" evidence="2">
    <location>
        <begin position="12"/>
        <end position="29"/>
    </location>
</feature>
<dbReference type="Proteomes" id="UP000683507">
    <property type="component" value="Chromosome"/>
</dbReference>
<keyword evidence="2" id="KW-0472">Membrane</keyword>
<keyword evidence="2" id="KW-1133">Transmembrane helix</keyword>
<evidence type="ECO:0000256" key="1">
    <source>
        <dbReference type="SAM" id="MobiDB-lite"/>
    </source>
</evidence>
<name>A0A916NK12_9FLAO</name>
<sequence>MKIGEILKHPAVSNLIVTFLASILAYSAIKFWESRNTTSTDTPKAKEKLPAPSTTTTVAKENAQEVTQTIQ</sequence>